<name>A0A5E5A526_9BURK</name>
<protein>
    <submittedName>
        <fullName evidence="1">Regulatory protein, LacI</fullName>
    </submittedName>
</protein>
<dbReference type="GO" id="GO:0003677">
    <property type="term" value="F:DNA binding"/>
    <property type="evidence" value="ECO:0007669"/>
    <property type="project" value="InterPro"/>
</dbReference>
<evidence type="ECO:0000313" key="2">
    <source>
        <dbReference type="Proteomes" id="UP000383122"/>
    </source>
</evidence>
<sequence length="120" mass="13448">MFAEIPNWLERLRAAVEKESATEIAKRLKVSRTSVSLLLSGKYPGKTDRMQARVLTSLCAVECPHTGKVLSLDDCHEIAMRRMPMNKPFEMPQWRACRVCVNCPAKGASNRSRQTAGAKE</sequence>
<gene>
    <name evidence="1" type="ORF">PAN31117_03046</name>
</gene>
<dbReference type="EMBL" id="CABPSP010000009">
    <property type="protein sequence ID" value="VVE68741.1"/>
    <property type="molecule type" value="Genomic_DNA"/>
</dbReference>
<accession>A0A5E5A526</accession>
<organism evidence="1 2">
    <name type="scientific">Pandoraea anapnoica</name>
    <dbReference type="NCBI Taxonomy" id="2508301"/>
    <lineage>
        <taxon>Bacteria</taxon>
        <taxon>Pseudomonadati</taxon>
        <taxon>Pseudomonadota</taxon>
        <taxon>Betaproteobacteria</taxon>
        <taxon>Burkholderiales</taxon>
        <taxon>Burkholderiaceae</taxon>
        <taxon>Pandoraea</taxon>
    </lineage>
</organism>
<evidence type="ECO:0000313" key="1">
    <source>
        <dbReference type="EMBL" id="VVE68741.1"/>
    </source>
</evidence>
<dbReference type="AlphaFoldDB" id="A0A5E5A526"/>
<keyword evidence="2" id="KW-1185">Reference proteome</keyword>
<dbReference type="Gene3D" id="1.10.260.40">
    <property type="entry name" value="lambda repressor-like DNA-binding domains"/>
    <property type="match status" value="1"/>
</dbReference>
<dbReference type="InterPro" id="IPR010982">
    <property type="entry name" value="Lambda_DNA-bd_dom_sf"/>
</dbReference>
<proteinExistence type="predicted"/>
<dbReference type="Proteomes" id="UP000383122">
    <property type="component" value="Unassembled WGS sequence"/>
</dbReference>
<reference evidence="1 2" key="1">
    <citation type="submission" date="2019-08" db="EMBL/GenBank/DDBJ databases">
        <authorList>
            <person name="Peeters C."/>
        </authorList>
    </citation>
    <scope>NUCLEOTIDE SEQUENCE [LARGE SCALE GENOMIC DNA]</scope>
    <source>
        <strain evidence="1 2">LMG 31117</strain>
    </source>
</reference>